<feature type="active site" evidence="4">
    <location>
        <position position="45"/>
    </location>
</feature>
<organism evidence="6 7">
    <name type="scientific">Sulfitobacter aestuarii</name>
    <dbReference type="NCBI Taxonomy" id="2161676"/>
    <lineage>
        <taxon>Bacteria</taxon>
        <taxon>Pseudomonadati</taxon>
        <taxon>Pseudomonadota</taxon>
        <taxon>Alphaproteobacteria</taxon>
        <taxon>Rhodobacterales</taxon>
        <taxon>Roseobacteraceae</taxon>
        <taxon>Sulfitobacter</taxon>
    </lineage>
</organism>
<evidence type="ECO:0000256" key="4">
    <source>
        <dbReference type="PROSITE-ProRule" id="PRU00050"/>
    </source>
</evidence>
<keyword evidence="7" id="KW-1185">Reference proteome</keyword>
<feature type="active site" evidence="4">
    <location>
        <position position="137"/>
    </location>
</feature>
<dbReference type="Pfam" id="PF01339">
    <property type="entry name" value="CheB_methylest"/>
    <property type="match status" value="1"/>
</dbReference>
<dbReference type="Gene3D" id="3.40.50.180">
    <property type="entry name" value="Methylesterase CheB, C-terminal domain"/>
    <property type="match status" value="1"/>
</dbReference>
<dbReference type="InterPro" id="IPR035909">
    <property type="entry name" value="CheB_C"/>
</dbReference>
<dbReference type="PANTHER" id="PTHR42872">
    <property type="entry name" value="PROTEIN-GLUTAMATE METHYLESTERASE/PROTEIN-GLUTAMINE GLUTAMINASE"/>
    <property type="match status" value="1"/>
</dbReference>
<evidence type="ECO:0000259" key="5">
    <source>
        <dbReference type="PROSITE" id="PS50122"/>
    </source>
</evidence>
<comment type="catalytic activity">
    <reaction evidence="3">
        <text>[protein]-L-glutamate 5-O-methyl ester + H2O = L-glutamyl-[protein] + methanol + H(+)</text>
        <dbReference type="Rhea" id="RHEA:23236"/>
        <dbReference type="Rhea" id="RHEA-COMP:10208"/>
        <dbReference type="Rhea" id="RHEA-COMP:10311"/>
        <dbReference type="ChEBI" id="CHEBI:15377"/>
        <dbReference type="ChEBI" id="CHEBI:15378"/>
        <dbReference type="ChEBI" id="CHEBI:17790"/>
        <dbReference type="ChEBI" id="CHEBI:29973"/>
        <dbReference type="ChEBI" id="CHEBI:82795"/>
        <dbReference type="EC" id="3.1.1.61"/>
    </reaction>
</comment>
<evidence type="ECO:0000256" key="3">
    <source>
        <dbReference type="ARBA" id="ARBA00048267"/>
    </source>
</evidence>
<proteinExistence type="predicted"/>
<evidence type="ECO:0000313" key="6">
    <source>
        <dbReference type="EMBL" id="MFD2740599.1"/>
    </source>
</evidence>
<comment type="caution">
    <text evidence="6">The sequence shown here is derived from an EMBL/GenBank/DDBJ whole genome shotgun (WGS) entry which is preliminary data.</text>
</comment>
<accession>A0ABW5U439</accession>
<dbReference type="RefSeq" id="WP_386375137.1">
    <property type="nucleotide sequence ID" value="NZ_JBHUMP010000012.1"/>
</dbReference>
<dbReference type="SUPFAM" id="SSF52738">
    <property type="entry name" value="Methylesterase CheB, C-terminal domain"/>
    <property type="match status" value="1"/>
</dbReference>
<keyword evidence="1 4" id="KW-0378">Hydrolase</keyword>
<keyword evidence="4" id="KW-0145">Chemotaxis</keyword>
<dbReference type="EMBL" id="JBHUMP010000012">
    <property type="protein sequence ID" value="MFD2740599.1"/>
    <property type="molecule type" value="Genomic_DNA"/>
</dbReference>
<evidence type="ECO:0000313" key="7">
    <source>
        <dbReference type="Proteomes" id="UP001597474"/>
    </source>
</evidence>
<dbReference type="PIRSF" id="PIRSF036461">
    <property type="entry name" value="Chmtx_methlestr"/>
    <property type="match status" value="1"/>
</dbReference>
<dbReference type="PROSITE" id="PS50122">
    <property type="entry name" value="CHEB"/>
    <property type="match status" value="1"/>
</dbReference>
<evidence type="ECO:0000256" key="1">
    <source>
        <dbReference type="ARBA" id="ARBA00022801"/>
    </source>
</evidence>
<dbReference type="Proteomes" id="UP001597474">
    <property type="component" value="Unassembled WGS sequence"/>
</dbReference>
<dbReference type="PANTHER" id="PTHR42872:SF6">
    <property type="entry name" value="PROTEIN-GLUTAMATE METHYLESTERASE_PROTEIN-GLUTAMINE GLUTAMINASE"/>
    <property type="match status" value="1"/>
</dbReference>
<reference evidence="7" key="1">
    <citation type="journal article" date="2019" name="Int. J. Syst. Evol. Microbiol.">
        <title>The Global Catalogue of Microorganisms (GCM) 10K type strain sequencing project: providing services to taxonomists for standard genome sequencing and annotation.</title>
        <authorList>
            <consortium name="The Broad Institute Genomics Platform"/>
            <consortium name="The Broad Institute Genome Sequencing Center for Infectious Disease"/>
            <person name="Wu L."/>
            <person name="Ma J."/>
        </authorList>
    </citation>
    <scope>NUCLEOTIDE SEQUENCE [LARGE SCALE GENOMIC DNA]</scope>
    <source>
        <strain evidence="7">TISTR 2562</strain>
    </source>
</reference>
<dbReference type="InterPro" id="IPR000673">
    <property type="entry name" value="Sig_transdc_resp-reg_Me-estase"/>
</dbReference>
<evidence type="ECO:0000256" key="2">
    <source>
        <dbReference type="ARBA" id="ARBA00039140"/>
    </source>
</evidence>
<sequence length="335" mass="36288">MSRELSRKRRNIIVIGGSAGSLEPLRRILTDLTPDLDAAIFITQHMGSRHATKLHEILGTDSGLPVLPAEDGGRICEGEVRIAQPDQHLVLDSETVHLTRGPRENQARPAIDPLFRTAAAHHQARVIAVLLSGYLSDGVAGLSAVQKCGGLTIVQDPDAALVRDMPQNALHHVAPDFTGDAGRIAELLNQLAGQHTADPGPVPETILAEARMALGRGLSIPAEDRMGKRSPFACPSCNGNLWEIDDEILRYRCHVGHAYTADALSEAQAGRLDEALWAALRGLRERTELLRRLAREGREAGRGSSVQGFETSAHEIEAQAAVLENFILTRAREQD</sequence>
<dbReference type="CDD" id="cd16433">
    <property type="entry name" value="CheB"/>
    <property type="match status" value="1"/>
</dbReference>
<dbReference type="InterPro" id="IPR011247">
    <property type="entry name" value="Chemotax_prot-Glu_Me-esterase"/>
</dbReference>
<feature type="active site" evidence="4">
    <location>
        <position position="18"/>
    </location>
</feature>
<name>A0ABW5U439_9RHOB</name>
<feature type="domain" description="CheB-type methylesterase" evidence="5">
    <location>
        <begin position="6"/>
        <end position="170"/>
    </location>
</feature>
<dbReference type="EC" id="3.1.1.61" evidence="2"/>
<gene>
    <name evidence="6" type="ORF">ACFSUD_13510</name>
</gene>
<protein>
    <recommendedName>
        <fullName evidence="2">protein-glutamate methylesterase</fullName>
        <ecNumber evidence="2">3.1.1.61</ecNumber>
    </recommendedName>
</protein>